<feature type="compositionally biased region" description="Low complexity" evidence="1">
    <location>
        <begin position="63"/>
        <end position="76"/>
    </location>
</feature>
<gene>
    <name evidence="2" type="ORF">RI543_004796</name>
</gene>
<feature type="region of interest" description="Disordered" evidence="1">
    <location>
        <begin position="511"/>
        <end position="557"/>
    </location>
</feature>
<evidence type="ECO:0008006" key="4">
    <source>
        <dbReference type="Google" id="ProtNLM"/>
    </source>
</evidence>
<dbReference type="InterPro" id="IPR007224">
    <property type="entry name" value="TIF_Rrn11"/>
</dbReference>
<dbReference type="GO" id="GO:0017025">
    <property type="term" value="F:TBP-class protein binding"/>
    <property type="evidence" value="ECO:0007669"/>
    <property type="project" value="TreeGrafter"/>
</dbReference>
<feature type="region of interest" description="Disordered" evidence="1">
    <location>
        <begin position="99"/>
        <end position="143"/>
    </location>
</feature>
<reference evidence="3" key="1">
    <citation type="submission" date="2023-07" db="EMBL/GenBank/DDBJ databases">
        <title>A draft genome of Kazachstania heterogenica Y-27499.</title>
        <authorList>
            <person name="Donic C."/>
            <person name="Kralova J.S."/>
            <person name="Fidel L."/>
            <person name="Ben-Dor S."/>
            <person name="Jung S."/>
        </authorList>
    </citation>
    <scope>NUCLEOTIDE SEQUENCE [LARGE SCALE GENOMIC DNA]</scope>
    <source>
        <strain evidence="3">Y27499</strain>
    </source>
</reference>
<proteinExistence type="predicted"/>
<dbReference type="EMBL" id="JAWIZZ010000061">
    <property type="protein sequence ID" value="KAK5773898.1"/>
    <property type="molecule type" value="Genomic_DNA"/>
</dbReference>
<dbReference type="AlphaFoldDB" id="A0AAN7WKB8"/>
<dbReference type="Pfam" id="PF04090">
    <property type="entry name" value="Rrn11"/>
    <property type="match status" value="1"/>
</dbReference>
<dbReference type="InterPro" id="IPR053029">
    <property type="entry name" value="RNA_pol_I-specific_init_factor"/>
</dbReference>
<evidence type="ECO:0000313" key="2">
    <source>
        <dbReference type="EMBL" id="KAK5773898.1"/>
    </source>
</evidence>
<organism evidence="2 3">
    <name type="scientific">Arxiozyma heterogenica</name>
    <dbReference type="NCBI Taxonomy" id="278026"/>
    <lineage>
        <taxon>Eukaryota</taxon>
        <taxon>Fungi</taxon>
        <taxon>Dikarya</taxon>
        <taxon>Ascomycota</taxon>
        <taxon>Saccharomycotina</taxon>
        <taxon>Saccharomycetes</taxon>
        <taxon>Saccharomycetales</taxon>
        <taxon>Saccharomycetaceae</taxon>
        <taxon>Arxiozyma</taxon>
    </lineage>
</organism>
<dbReference type="Proteomes" id="UP001306508">
    <property type="component" value="Unassembled WGS sequence"/>
</dbReference>
<dbReference type="GO" id="GO:0042790">
    <property type="term" value="P:nucleolar large rRNA transcription by RNA polymerase I"/>
    <property type="evidence" value="ECO:0007669"/>
    <property type="project" value="TreeGrafter"/>
</dbReference>
<dbReference type="GO" id="GO:0001181">
    <property type="term" value="F:RNA polymerase I general transcription initiation factor activity"/>
    <property type="evidence" value="ECO:0007669"/>
    <property type="project" value="InterPro"/>
</dbReference>
<feature type="region of interest" description="Disordered" evidence="1">
    <location>
        <begin position="54"/>
        <end position="79"/>
    </location>
</feature>
<name>A0AAN7WKB8_9SACH</name>
<accession>A0AAN7WKB8</accession>
<feature type="compositionally biased region" description="Polar residues" evidence="1">
    <location>
        <begin position="99"/>
        <end position="114"/>
    </location>
</feature>
<feature type="compositionally biased region" description="Basic and acidic residues" evidence="1">
    <location>
        <begin position="533"/>
        <end position="542"/>
    </location>
</feature>
<sequence length="629" mass="75565">MFDIPLNTSTYVNKHRVRERQLRYRYINEHTKQYKKYKRHVYKKKVLRRKYSDKKYGSSLDENFNNSDNNNNNNNNHPENKEYLIARRNKKKTKWTTVYSQDTQELESENNAFGSTKYEEDSDISETEDTNNANINDTDEDARIKLEKNDYDNDDDNNNLDEEEAFISSKDERKYFSRHHKPQQTYELWIDPNTTTHRPLQTNIIRFPEWSKIETRTKSKLKEPLAQTTHSLKAYQKLIPYGLYLHDPHNIRSYHKRPTIQDKHIETMVILLRIHISKLNWSMAYRIFALLIRIPRVDIRSIWQYGVAILNQSENLIQCLTFLEWMHSVFSSKKAYHLTNLLQSDPVFRGSSRNHTAQFSLTWLWNSLIFYSTKGDQTRRNKHDYEKGNMRIKEEDGEYDEHFLNKYDKEGMERLIEKITEMILSPPFMEDGEVWFILAMCHMMRADYTSLCYLNRRGGQPSYEREKLYDQVTYDINKVIKYLKESKSRQNGDFLYPNDYIMRSLTQIELRVSEEEEEEEEEEDDDDEEEEKEASLSDDTNKPTHMSLTNKRKEIEENNRYQLVSQAINESDLRPELDSSLFQVEEENSFLQTLDMPDYLLEDDYNNQYNAHDNFYTNRDSDDREYSSD</sequence>
<dbReference type="PANTHER" id="PTHR28244:SF1">
    <property type="entry name" value="RNA POLYMERASE I-SPECIFIC TRANSCRIPTION INITIATION FACTOR RRN11"/>
    <property type="match status" value="1"/>
</dbReference>
<evidence type="ECO:0000256" key="1">
    <source>
        <dbReference type="SAM" id="MobiDB-lite"/>
    </source>
</evidence>
<evidence type="ECO:0000313" key="3">
    <source>
        <dbReference type="Proteomes" id="UP001306508"/>
    </source>
</evidence>
<feature type="compositionally biased region" description="Acidic residues" evidence="1">
    <location>
        <begin position="514"/>
        <end position="532"/>
    </location>
</feature>
<dbReference type="GO" id="GO:0001164">
    <property type="term" value="F:RNA polymerase I core promoter sequence-specific DNA binding"/>
    <property type="evidence" value="ECO:0007669"/>
    <property type="project" value="InterPro"/>
</dbReference>
<protein>
    <recommendedName>
        <fullName evidence="4">Rrn11p</fullName>
    </recommendedName>
</protein>
<feature type="compositionally biased region" description="Acidic residues" evidence="1">
    <location>
        <begin position="120"/>
        <end position="129"/>
    </location>
</feature>
<keyword evidence="3" id="KW-1185">Reference proteome</keyword>
<comment type="caution">
    <text evidence="2">The sequence shown here is derived from an EMBL/GenBank/DDBJ whole genome shotgun (WGS) entry which is preliminary data.</text>
</comment>
<dbReference type="GO" id="GO:0070860">
    <property type="term" value="C:RNA polymerase I core factor complex"/>
    <property type="evidence" value="ECO:0007669"/>
    <property type="project" value="TreeGrafter"/>
</dbReference>
<dbReference type="PANTHER" id="PTHR28244">
    <property type="entry name" value="RNA POLYMERASE I-SPECIFIC TRANSCRIPTION INITIATION FACTOR RRN11"/>
    <property type="match status" value="1"/>
</dbReference>